<dbReference type="STRING" id="1824.SAMN05444423_101626"/>
<reference evidence="2 3" key="1">
    <citation type="journal article" date="2014" name="BMC Genomics">
        <title>Genome based analysis of type-I polyketide synthase and nonribosomal peptide synthetase gene clusters in seven strains of five representative Nocardia species.</title>
        <authorList>
            <person name="Komaki H."/>
            <person name="Ichikawa N."/>
            <person name="Hosoyama A."/>
            <person name="Takahashi-Nakaguchi A."/>
            <person name="Matsuzawa T."/>
            <person name="Suzuki K."/>
            <person name="Fujita N."/>
            <person name="Gonoi T."/>
        </authorList>
    </citation>
    <scope>NUCLEOTIDE SEQUENCE [LARGE SCALE GENOMIC DNA]</scope>
    <source>
        <strain evidence="2 3">NBRC 15531</strain>
    </source>
</reference>
<protein>
    <submittedName>
        <fullName evidence="2">Uncharacterized protein</fullName>
    </submittedName>
</protein>
<gene>
    <name evidence="2" type="ORF">NCAST_31_00630</name>
</gene>
<organism evidence="2 3">
    <name type="scientific">Nocardia asteroides NBRC 15531</name>
    <dbReference type="NCBI Taxonomy" id="1110697"/>
    <lineage>
        <taxon>Bacteria</taxon>
        <taxon>Bacillati</taxon>
        <taxon>Actinomycetota</taxon>
        <taxon>Actinomycetes</taxon>
        <taxon>Mycobacteriales</taxon>
        <taxon>Nocardiaceae</taxon>
        <taxon>Nocardia</taxon>
    </lineage>
</organism>
<accession>U5EJR0</accession>
<name>U5EJR0_NOCAS</name>
<evidence type="ECO:0000313" key="2">
    <source>
        <dbReference type="EMBL" id="GAD85369.1"/>
    </source>
</evidence>
<proteinExistence type="predicted"/>
<dbReference type="Proteomes" id="UP000017048">
    <property type="component" value="Unassembled WGS sequence"/>
</dbReference>
<evidence type="ECO:0000313" key="3">
    <source>
        <dbReference type="Proteomes" id="UP000017048"/>
    </source>
</evidence>
<feature type="region of interest" description="Disordered" evidence="1">
    <location>
        <begin position="1"/>
        <end position="24"/>
    </location>
</feature>
<keyword evidence="3" id="KW-1185">Reference proteome</keyword>
<feature type="compositionally biased region" description="Polar residues" evidence="1">
    <location>
        <begin position="1"/>
        <end position="11"/>
    </location>
</feature>
<sequence length="72" mass="7391">MTPDGAQSVTPSFRHVHRGGGGCNSPVIGIRYTSEGENVNNAIIADSGSAELLGFADLLSTLISAATQLFSI</sequence>
<dbReference type="EMBL" id="BAFO02000031">
    <property type="protein sequence ID" value="GAD85369.1"/>
    <property type="molecule type" value="Genomic_DNA"/>
</dbReference>
<comment type="caution">
    <text evidence="2">The sequence shown here is derived from an EMBL/GenBank/DDBJ whole genome shotgun (WGS) entry which is preliminary data.</text>
</comment>
<evidence type="ECO:0000256" key="1">
    <source>
        <dbReference type="SAM" id="MobiDB-lite"/>
    </source>
</evidence>
<dbReference type="AlphaFoldDB" id="U5EJR0"/>